<feature type="transmembrane region" description="Helical" evidence="1">
    <location>
        <begin position="20"/>
        <end position="44"/>
    </location>
</feature>
<dbReference type="GO" id="GO:0008381">
    <property type="term" value="F:mechanosensitive monoatomic ion channel activity"/>
    <property type="evidence" value="ECO:0007669"/>
    <property type="project" value="InterPro"/>
</dbReference>
<dbReference type="InterPro" id="IPR045275">
    <property type="entry name" value="MscS_archaea/bacteria_type"/>
</dbReference>
<dbReference type="OrthoDB" id="268811at2157"/>
<proteinExistence type="predicted"/>
<dbReference type="Proteomes" id="UP000282323">
    <property type="component" value="Unassembled WGS sequence"/>
</dbReference>
<evidence type="ECO:0000313" key="2">
    <source>
        <dbReference type="EMBL" id="RQG96489.1"/>
    </source>
</evidence>
<dbReference type="InterPro" id="IPR011014">
    <property type="entry name" value="MscS_channel_TM-2"/>
</dbReference>
<dbReference type="PANTHER" id="PTHR30221">
    <property type="entry name" value="SMALL-CONDUCTANCE MECHANOSENSITIVE CHANNEL"/>
    <property type="match status" value="1"/>
</dbReference>
<dbReference type="Pfam" id="PF05552">
    <property type="entry name" value="MS_channel_1st_1"/>
    <property type="match status" value="2"/>
</dbReference>
<feature type="transmembrane region" description="Helical" evidence="1">
    <location>
        <begin position="162"/>
        <end position="184"/>
    </location>
</feature>
<sequence>MQPLFIQGVLEQIQANIVNFIDFLPTLFAAILIVLAGFAVGTFLQPIVSRTARRIELDEKVRQTPFGPLFPDEEGAVSNALGAIVKYYVLLIAIFAAAEWIELQFVTTWLESAISYLPSLVAGVVILLVGFFVADHVANTVRRSEVARESGFSAALAAGTKVFLYFVVVVIGLDTMGVPVAILYTFAQAFAFAFGLAAAIAIGIAFGWGGKDYVSENIDGWLESSKDVAGDDQADD</sequence>
<keyword evidence="3" id="KW-1185">Reference proteome</keyword>
<evidence type="ECO:0000313" key="3">
    <source>
        <dbReference type="Proteomes" id="UP000282323"/>
    </source>
</evidence>
<keyword evidence="1" id="KW-0812">Transmembrane</keyword>
<protein>
    <recommendedName>
        <fullName evidence="4">Mechanosensitive ion channel family protein</fullName>
    </recommendedName>
</protein>
<dbReference type="InterPro" id="IPR008910">
    <property type="entry name" value="MSC_TM_helix"/>
</dbReference>
<dbReference type="PANTHER" id="PTHR30221:SF1">
    <property type="entry name" value="SMALL-CONDUCTANCE MECHANOSENSITIVE CHANNEL"/>
    <property type="match status" value="1"/>
</dbReference>
<comment type="caution">
    <text evidence="2">The sequence shown here is derived from an EMBL/GenBank/DDBJ whole genome shotgun (WGS) entry which is preliminary data.</text>
</comment>
<evidence type="ECO:0008006" key="4">
    <source>
        <dbReference type="Google" id="ProtNLM"/>
    </source>
</evidence>
<evidence type="ECO:0000256" key="1">
    <source>
        <dbReference type="SAM" id="Phobius"/>
    </source>
</evidence>
<dbReference type="SUPFAM" id="SSF82861">
    <property type="entry name" value="Mechanosensitive channel protein MscS (YggB), transmembrane region"/>
    <property type="match status" value="1"/>
</dbReference>
<accession>A0A3N6PB83</accession>
<name>A0A3N6PB83_NATCH</name>
<organism evidence="2 3">
    <name type="scientific">Natrarchaeobius chitinivorans</name>
    <dbReference type="NCBI Taxonomy" id="1679083"/>
    <lineage>
        <taxon>Archaea</taxon>
        <taxon>Methanobacteriati</taxon>
        <taxon>Methanobacteriota</taxon>
        <taxon>Stenosarchaea group</taxon>
        <taxon>Halobacteria</taxon>
        <taxon>Halobacteriales</taxon>
        <taxon>Natrialbaceae</taxon>
        <taxon>Natrarchaeobius</taxon>
    </lineage>
</organism>
<dbReference type="AlphaFoldDB" id="A0A3N6PB83"/>
<dbReference type="GO" id="GO:0016020">
    <property type="term" value="C:membrane"/>
    <property type="evidence" value="ECO:0007669"/>
    <property type="project" value="InterPro"/>
</dbReference>
<dbReference type="EMBL" id="REGA01000003">
    <property type="protein sequence ID" value="RQG96489.1"/>
    <property type="molecule type" value="Genomic_DNA"/>
</dbReference>
<feature type="transmembrane region" description="Helical" evidence="1">
    <location>
        <begin position="190"/>
        <end position="208"/>
    </location>
</feature>
<reference evidence="2 3" key="1">
    <citation type="submission" date="2018-10" db="EMBL/GenBank/DDBJ databases">
        <title>Natrarchaeobius chitinivorans gen. nov., sp. nov., and Natrarchaeobius haloalkaliphilus sp. nov., alkaliphilic, chitin-utilizing haloarchaea from hypersaline alkaline lakes.</title>
        <authorList>
            <person name="Sorokin D.Y."/>
            <person name="Elcheninov A.G."/>
            <person name="Kostrikina N.A."/>
            <person name="Bale N.J."/>
            <person name="Sinninghe Damste J.S."/>
            <person name="Khijniak T.V."/>
            <person name="Kublanov I.V."/>
            <person name="Toshchakov S.V."/>
        </authorList>
    </citation>
    <scope>NUCLEOTIDE SEQUENCE [LARGE SCALE GENOMIC DNA]</scope>
    <source>
        <strain evidence="2 3">AArcht4T</strain>
    </source>
</reference>
<keyword evidence="1" id="KW-1133">Transmembrane helix</keyword>
<keyword evidence="1" id="KW-0472">Membrane</keyword>
<dbReference type="RefSeq" id="WP_124194563.1">
    <property type="nucleotide sequence ID" value="NZ_REGA01000003.1"/>
</dbReference>
<dbReference type="Gene3D" id="1.10.287.1260">
    <property type="match status" value="1"/>
</dbReference>
<gene>
    <name evidence="2" type="ORF">EA473_05060</name>
</gene>
<feature type="transmembrane region" description="Helical" evidence="1">
    <location>
        <begin position="113"/>
        <end position="134"/>
    </location>
</feature>